<dbReference type="EMBL" id="JBIACK010000021">
    <property type="protein sequence ID" value="MFE8703902.1"/>
    <property type="molecule type" value="Genomic_DNA"/>
</dbReference>
<keyword evidence="3" id="KW-1185">Reference proteome</keyword>
<evidence type="ECO:0000313" key="3">
    <source>
        <dbReference type="Proteomes" id="UP001601059"/>
    </source>
</evidence>
<dbReference type="Gene3D" id="3.30.70.1790">
    <property type="entry name" value="RepB DNA-primase, N-terminal domain"/>
    <property type="match status" value="1"/>
</dbReference>
<proteinExistence type="predicted"/>
<dbReference type="InterPro" id="IPR036388">
    <property type="entry name" value="WH-like_DNA-bd_sf"/>
</dbReference>
<dbReference type="RefSeq" id="WP_389364816.1">
    <property type="nucleotide sequence ID" value="NZ_JBIACK010000021.1"/>
</dbReference>
<dbReference type="Pfam" id="PF08708">
    <property type="entry name" value="PriCT_1"/>
    <property type="match status" value="1"/>
</dbReference>
<feature type="domain" description="Primase C-terminal 1" evidence="1">
    <location>
        <begin position="226"/>
        <end position="283"/>
    </location>
</feature>
<dbReference type="Proteomes" id="UP001601059">
    <property type="component" value="Unassembled WGS sequence"/>
</dbReference>
<accession>A0ABW6KI66</accession>
<name>A0ABW6KI66_9BACI</name>
<dbReference type="InterPro" id="IPR014820">
    <property type="entry name" value="PriCT_1"/>
</dbReference>
<sequence>MEAYRDLFQEQLSDKPKKMLQKTHEGYDSERGWVFVTNDFITQKAVRTYQTLFSVKDKFTYFTPNTFYRNDKRNSGTLRWLNAVVIDIDMKNGTYERIYLPDLLERIEDAGLPMPSLVVKTPSGGYHVYFYFNTPKRALPKVVNLFERIQQEIAKEIGGDPQAIGAERWFRIPNEANIVYRTDTRTSFSDLSDWLYIQTEYEVEERKRLSVQSNSLLFHPAIIQLEKGVSKGQRDQTCYTLALAYKASGLTQGEAEQRLHMANANNEPPLPQIDIKRKIRSAFKLRSPNGPSAYWIRQLSGMPFTYRPFVGAKPRSERKYSHLEEWKSDILSFLKKSKGEITGSQRELAKSLNIPYSSFKEVIQLLESEHLISKEVVGKGRAAKTTIKLTNIVPLRPRKPLNLNGPNPYTFRDTVVGGLAGFSSSMLLSEISTSLDTS</sequence>
<evidence type="ECO:0000259" key="1">
    <source>
        <dbReference type="Pfam" id="PF08708"/>
    </source>
</evidence>
<dbReference type="SUPFAM" id="SSF56747">
    <property type="entry name" value="Prim-pol domain"/>
    <property type="match status" value="1"/>
</dbReference>
<reference evidence="2 3" key="1">
    <citation type="submission" date="2024-08" db="EMBL/GenBank/DDBJ databases">
        <title>Two novel Cytobacillus novel species.</title>
        <authorList>
            <person name="Liu G."/>
        </authorList>
    </citation>
    <scope>NUCLEOTIDE SEQUENCE [LARGE SCALE GENOMIC DNA]</scope>
    <source>
        <strain evidence="2 3">FJAT-54145</strain>
    </source>
</reference>
<gene>
    <name evidence="2" type="ORF">ACFYKX_25350</name>
</gene>
<protein>
    <submittedName>
        <fullName evidence="2">Primase C-terminal domain-containing protein</fullName>
    </submittedName>
</protein>
<evidence type="ECO:0000313" key="2">
    <source>
        <dbReference type="EMBL" id="MFE8703902.1"/>
    </source>
</evidence>
<dbReference type="Gene3D" id="1.10.10.10">
    <property type="entry name" value="Winged helix-like DNA-binding domain superfamily/Winged helix DNA-binding domain"/>
    <property type="match status" value="1"/>
</dbReference>
<organism evidence="2 3">
    <name type="scientific">Cytobacillus spartinae</name>
    <dbReference type="NCBI Taxonomy" id="3299023"/>
    <lineage>
        <taxon>Bacteria</taxon>
        <taxon>Bacillati</taxon>
        <taxon>Bacillota</taxon>
        <taxon>Bacilli</taxon>
        <taxon>Bacillales</taxon>
        <taxon>Bacillaceae</taxon>
        <taxon>Cytobacillus</taxon>
    </lineage>
</organism>
<comment type="caution">
    <text evidence="2">The sequence shown here is derived from an EMBL/GenBank/DDBJ whole genome shotgun (WGS) entry which is preliminary data.</text>
</comment>